<accession>A0AA41QXL0</accession>
<name>A0AA41QXL0_9MICO</name>
<dbReference type="Gene3D" id="3.20.20.60">
    <property type="entry name" value="Phosphoenolpyruvate-binding domains"/>
    <property type="match status" value="1"/>
</dbReference>
<dbReference type="InterPro" id="IPR039556">
    <property type="entry name" value="ICL/PEPM"/>
</dbReference>
<dbReference type="InterPro" id="IPR040442">
    <property type="entry name" value="Pyrv_kinase-like_dom_sf"/>
</dbReference>
<keyword evidence="2" id="KW-1185">Reference proteome</keyword>
<dbReference type="PANTHER" id="PTHR42905:SF16">
    <property type="entry name" value="CARBOXYPHOSPHONOENOLPYRUVATE PHOSPHONOMUTASE-LIKE PROTEIN (AFU_ORTHOLOGUE AFUA_5G07230)"/>
    <property type="match status" value="1"/>
</dbReference>
<dbReference type="Pfam" id="PF13714">
    <property type="entry name" value="PEP_mutase"/>
    <property type="match status" value="1"/>
</dbReference>
<dbReference type="EMBL" id="JALGAR010000004">
    <property type="protein sequence ID" value="MCI4659310.1"/>
    <property type="molecule type" value="Genomic_DNA"/>
</dbReference>
<evidence type="ECO:0000313" key="2">
    <source>
        <dbReference type="Proteomes" id="UP001165341"/>
    </source>
</evidence>
<evidence type="ECO:0000313" key="1">
    <source>
        <dbReference type="EMBL" id="MCI4659310.1"/>
    </source>
</evidence>
<dbReference type="Proteomes" id="UP001165341">
    <property type="component" value="Unassembled WGS sequence"/>
</dbReference>
<keyword evidence="1" id="KW-0456">Lyase</keyword>
<sequence length="266" mass="27059">MTTQQIQKAELLNALHVPGTPLIVTNVWDAITAKIVSEAPGVTALATASHSVSNVRGLEDGGGLTVDEAIAAARIIIGAVDLPVSVDFEKGYAADAAGVARNVRRLVEEAGASGINLEDSIGAAKAPQYDIATAAARVSAARTGADAAGVPLVINARVDTLAGGGEWSEAVARANAYLDAGADVIFFLGLGDEDKVKRALDEVNGRVSVIGHPGAVPLARLAELGVSRVSFGPGTLGLTLAALQRSATQLTSLGDYPDDLGFPFSL</sequence>
<dbReference type="SUPFAM" id="SSF51621">
    <property type="entry name" value="Phosphoenolpyruvate/pyruvate domain"/>
    <property type="match status" value="1"/>
</dbReference>
<dbReference type="RefSeq" id="WP_243012849.1">
    <property type="nucleotide sequence ID" value="NZ_JALGAR010000004.1"/>
</dbReference>
<dbReference type="AlphaFoldDB" id="A0AA41QXL0"/>
<reference evidence="1" key="1">
    <citation type="submission" date="2022-03" db="EMBL/GenBank/DDBJ databases">
        <title>Cryobacterium sp. nov. strain ZS14-85, isolated from Antarctic soil.</title>
        <authorList>
            <person name="Li J."/>
            <person name="Niu G."/>
        </authorList>
    </citation>
    <scope>NUCLEOTIDE SEQUENCE</scope>
    <source>
        <strain evidence="1">ZS14-85</strain>
    </source>
</reference>
<dbReference type="GO" id="GO:0016829">
    <property type="term" value="F:lyase activity"/>
    <property type="evidence" value="ECO:0007669"/>
    <property type="project" value="UniProtKB-KW"/>
</dbReference>
<dbReference type="PANTHER" id="PTHR42905">
    <property type="entry name" value="PHOSPHOENOLPYRUVATE CARBOXYLASE"/>
    <property type="match status" value="1"/>
</dbReference>
<comment type="caution">
    <text evidence="1">The sequence shown here is derived from an EMBL/GenBank/DDBJ whole genome shotgun (WGS) entry which is preliminary data.</text>
</comment>
<organism evidence="1 2">
    <name type="scientific">Cryobacterium zhongshanensis</name>
    <dbReference type="NCBI Taxonomy" id="2928153"/>
    <lineage>
        <taxon>Bacteria</taxon>
        <taxon>Bacillati</taxon>
        <taxon>Actinomycetota</taxon>
        <taxon>Actinomycetes</taxon>
        <taxon>Micrococcales</taxon>
        <taxon>Microbacteriaceae</taxon>
        <taxon>Cryobacterium</taxon>
    </lineage>
</organism>
<dbReference type="CDD" id="cd00377">
    <property type="entry name" value="ICL_PEPM"/>
    <property type="match status" value="1"/>
</dbReference>
<protein>
    <submittedName>
        <fullName evidence="1">Isocitrate lyase/phosphoenolpyruvate mutase family protein</fullName>
    </submittedName>
</protein>
<dbReference type="InterPro" id="IPR015813">
    <property type="entry name" value="Pyrv/PenolPyrv_kinase-like_dom"/>
</dbReference>
<proteinExistence type="predicted"/>
<gene>
    <name evidence="1" type="ORF">MQH31_16005</name>
</gene>